<reference evidence="19 20" key="3">
    <citation type="submission" date="2025-04" db="UniProtKB">
        <authorList>
            <consortium name="RefSeq"/>
        </authorList>
    </citation>
    <scope>IDENTIFICATION</scope>
    <source>
        <tissue evidence="19 20">Leukocyte</tissue>
    </source>
</reference>
<feature type="domain" description="Macro" evidence="15">
    <location>
        <begin position="278"/>
        <end position="459"/>
    </location>
</feature>
<dbReference type="GO" id="GO:0005737">
    <property type="term" value="C:cytoplasm"/>
    <property type="evidence" value="ECO:0007669"/>
    <property type="project" value="UniProtKB-SubCell"/>
</dbReference>
<dbReference type="GO" id="GO:0044389">
    <property type="term" value="F:ubiquitin-like protein ligase binding"/>
    <property type="evidence" value="ECO:0007669"/>
    <property type="project" value="TreeGrafter"/>
</dbReference>
<dbReference type="GO" id="GO:0005634">
    <property type="term" value="C:nucleus"/>
    <property type="evidence" value="ECO:0007669"/>
    <property type="project" value="UniProtKB-SubCell"/>
</dbReference>
<dbReference type="Proteomes" id="UP001732720">
    <property type="component" value="Chromosome 5"/>
</dbReference>
<dbReference type="CTD" id="83666"/>
<comment type="subcellular location">
    <subcellularLocation>
        <location evidence="2">Cytoplasm</location>
    </subcellularLocation>
    <subcellularLocation>
        <location evidence="1">Nucleus</location>
    </subcellularLocation>
</comment>
<keyword evidence="8" id="KW-0677">Repeat</keyword>
<dbReference type="SUPFAM" id="SSF56399">
    <property type="entry name" value="ADP-ribosylation"/>
    <property type="match status" value="1"/>
</dbReference>
<keyword evidence="3" id="KW-0963">Cytoplasm</keyword>
<dbReference type="FunFam" id="3.40.220.10:FF:000010">
    <property type="entry name" value="Poly [ADP-ribose] polymerase"/>
    <property type="match status" value="1"/>
</dbReference>
<dbReference type="AlphaFoldDB" id="A0A250YLF6"/>
<dbReference type="SUPFAM" id="SSF52949">
    <property type="entry name" value="Macro domain-like"/>
    <property type="match status" value="2"/>
</dbReference>
<dbReference type="OrthoDB" id="6133115at2759"/>
<evidence type="ECO:0000256" key="4">
    <source>
        <dbReference type="ARBA" id="ARBA00022588"/>
    </source>
</evidence>
<keyword evidence="7" id="KW-0548">Nucleotidyltransferase</keyword>
<dbReference type="GeneID" id="109689238"/>
<evidence type="ECO:0000256" key="10">
    <source>
        <dbReference type="ARBA" id="ARBA00022859"/>
    </source>
</evidence>
<dbReference type="InterPro" id="IPR043472">
    <property type="entry name" value="Macro_dom-like"/>
</dbReference>
<keyword evidence="6" id="KW-0808">Transferase</keyword>
<dbReference type="Ensembl" id="ENSCCNT00000029215.1">
    <property type="protein sequence ID" value="ENSCCNP00000022825.1"/>
    <property type="gene ID" value="ENSCCNG00000022464.1"/>
</dbReference>
<evidence type="ECO:0000256" key="7">
    <source>
        <dbReference type="ARBA" id="ARBA00022695"/>
    </source>
</evidence>
<dbReference type="InterPro" id="IPR052056">
    <property type="entry name" value="Mono-ARTD/PARP"/>
</dbReference>
<dbReference type="GO" id="GO:0060335">
    <property type="term" value="P:positive regulation of type II interferon-mediated signaling pathway"/>
    <property type="evidence" value="ECO:0007669"/>
    <property type="project" value="TreeGrafter"/>
</dbReference>
<evidence type="ECO:0000313" key="17">
    <source>
        <dbReference type="Ensembl" id="ENSCCNP00000022825.1"/>
    </source>
</evidence>
<evidence type="ECO:0000256" key="5">
    <source>
        <dbReference type="ARBA" id="ARBA00022676"/>
    </source>
</evidence>
<evidence type="ECO:0000313" key="20">
    <source>
        <dbReference type="RefSeq" id="XP_020023582.1"/>
    </source>
</evidence>
<accession>A0A250YLF6</accession>
<dbReference type="SMART" id="SM00506">
    <property type="entry name" value="A1pp"/>
    <property type="match status" value="2"/>
</dbReference>
<evidence type="ECO:0000313" key="19">
    <source>
        <dbReference type="RefSeq" id="XP_020023581.1"/>
    </source>
</evidence>
<sequence>MAFSMGAGAAASNDRSETNSLGENYSCQVAVSHNDFKILKNNEHLLYEVLQNKFGCKSTLISPNLEGNSKSLAQQVFRRRLSPGIELSVWKDDLTKHAVDAVVNAANEDLLHGGGLAGALVRAGGPEIQEQSRMFIAQVGKIPVGNIAVTGAGTLPCKEIIHAVGPQWVTMDRERSIEKLQTAITNILNYVCGNMHIKTVAIPAVSSGIYQFPLNLCTQTILETICYYFQKKLIVTNLKEIHLVSNEDPTVAAFKAASEAILGMNELGPWKSQKTTSPSSMTLQIAEGLTLQIVQGHIELQKTDVIVNSVFLSHLKRGPLSKAILQQAGHEMERELTDRKAKLMSNPQLVLVTKGYKLSCQYVYHVLWDLSYNSHLTLATAMQECLRQCLDEGITSISFPALGTGNIGVEKSIAAHIMFDQVIAFAKDHAKKQLAVKFVIFPEDLETYKAFSAEMTKKSKILTFNSNGDTSVPLWTREEQRRNGLEAGSPAISLMGFNKEAMFEAKAWIQKILTSQDHCTIENNHILYLGKKEHDILSQLQTTSRVSISEVISPKKANLEIKGARADLIDVVMHIESMLYNVQEEVARKSEQALWIFSGVSSDQQWKKQDERVEKIIYCRYPAPSSQETQDRKRQFEKCGLQIVKVENIDNVVLMTAFQRKKKMMEVRTQCKPMSRRLFQQVPYQFLDVVCRVGFHRFYTAPYDPKYGAGIYFTKNLRNLADKVKKTSGTDRFIYVFEAEVLTGSFCGGKQLNIVPPPLHPGAIDSHDSVVDSVSSPETFVIFSGMQAMPLYLWTCIQDHVWPKDYSSGPVMSSSYKPWGKFTSGSPVD</sequence>
<evidence type="ECO:0000256" key="3">
    <source>
        <dbReference type="ARBA" id="ARBA00022490"/>
    </source>
</evidence>
<dbReference type="RefSeq" id="XP_020023581.1">
    <property type="nucleotide sequence ID" value="XM_020167992.1"/>
</dbReference>
<dbReference type="PROSITE" id="PS51154">
    <property type="entry name" value="MACRO"/>
    <property type="match status" value="2"/>
</dbReference>
<reference evidence="17" key="2">
    <citation type="submission" date="2023-09" db="UniProtKB">
        <authorList>
            <consortium name="Ensembl"/>
        </authorList>
    </citation>
    <scope>IDENTIFICATION</scope>
</reference>
<evidence type="ECO:0000256" key="9">
    <source>
        <dbReference type="ARBA" id="ARBA00022765"/>
    </source>
</evidence>
<dbReference type="GO" id="GO:0003950">
    <property type="term" value="F:NAD+ poly-ADP-ribosyltransferase activity"/>
    <property type="evidence" value="ECO:0007669"/>
    <property type="project" value="InterPro"/>
</dbReference>
<dbReference type="Pfam" id="PF01661">
    <property type="entry name" value="Macro"/>
    <property type="match status" value="2"/>
</dbReference>
<dbReference type="GO" id="GO:1990404">
    <property type="term" value="F:NAD+-protein mono-ADP-ribosyltransferase activity"/>
    <property type="evidence" value="ECO:0007669"/>
    <property type="project" value="TreeGrafter"/>
</dbReference>
<keyword evidence="4" id="KW-0399">Innate immunity</keyword>
<evidence type="ECO:0000256" key="1">
    <source>
        <dbReference type="ARBA" id="ARBA00004123"/>
    </source>
</evidence>
<dbReference type="InterPro" id="IPR057049">
    <property type="entry name" value="PARP14_KH_8"/>
</dbReference>
<dbReference type="InterPro" id="IPR012317">
    <property type="entry name" value="Poly(ADP-ribose)pol_cat_dom"/>
</dbReference>
<evidence type="ECO:0000256" key="11">
    <source>
        <dbReference type="ARBA" id="ARBA00023027"/>
    </source>
</evidence>
<evidence type="ECO:0000259" key="15">
    <source>
        <dbReference type="PROSITE" id="PS51154"/>
    </source>
</evidence>
<dbReference type="CDD" id="cd02907">
    <property type="entry name" value="Macro_Af1521_BAL-like"/>
    <property type="match status" value="1"/>
</dbReference>
<evidence type="ECO:0000259" key="14">
    <source>
        <dbReference type="PROSITE" id="PS51059"/>
    </source>
</evidence>
<dbReference type="RefSeq" id="XP_020023582.1">
    <property type="nucleotide sequence ID" value="XM_020167993.1"/>
</dbReference>
<dbReference type="GO" id="GO:0010629">
    <property type="term" value="P:negative regulation of gene expression"/>
    <property type="evidence" value="ECO:0007669"/>
    <property type="project" value="TreeGrafter"/>
</dbReference>
<dbReference type="Gene3D" id="3.40.220.10">
    <property type="entry name" value="Leucine Aminopeptidase, subunit E, domain 1"/>
    <property type="match status" value="2"/>
</dbReference>
<feature type="domain" description="PARP catalytic" evidence="14">
    <location>
        <begin position="600"/>
        <end position="819"/>
    </location>
</feature>
<evidence type="ECO:0000256" key="12">
    <source>
        <dbReference type="ARBA" id="ARBA00023242"/>
    </source>
</evidence>
<dbReference type="PANTHER" id="PTHR14453:SF70">
    <property type="entry name" value="PROTEIN MONO-ADP-RIBOSYLTRANSFERASE PARP9"/>
    <property type="match status" value="1"/>
</dbReference>
<evidence type="ECO:0000313" key="18">
    <source>
        <dbReference type="Proteomes" id="UP001732720"/>
    </source>
</evidence>
<evidence type="ECO:0000256" key="6">
    <source>
        <dbReference type="ARBA" id="ARBA00022679"/>
    </source>
</evidence>
<keyword evidence="11" id="KW-0520">NAD</keyword>
<gene>
    <name evidence="16" type="primary">PARP9</name>
    <name evidence="17 19 20" type="synonym">Parp9</name>
</gene>
<dbReference type="GO" id="GO:0070212">
    <property type="term" value="P:protein poly-ADP-ribosylation"/>
    <property type="evidence" value="ECO:0007669"/>
    <property type="project" value="TreeGrafter"/>
</dbReference>
<protein>
    <submittedName>
        <fullName evidence="16 19">Poly [ADP-ribose] polymerase 9</fullName>
    </submittedName>
</protein>
<evidence type="ECO:0000256" key="2">
    <source>
        <dbReference type="ARBA" id="ARBA00004496"/>
    </source>
</evidence>
<dbReference type="InterPro" id="IPR002589">
    <property type="entry name" value="Macro_dom"/>
</dbReference>
<keyword evidence="18" id="KW-1185">Reference proteome</keyword>
<dbReference type="PANTHER" id="PTHR14453">
    <property type="entry name" value="PARP/ZINC FINGER CCCH TYPE DOMAIN CONTAINING PROTEIN"/>
    <property type="match status" value="1"/>
</dbReference>
<dbReference type="Gene3D" id="3.90.228.10">
    <property type="match status" value="1"/>
</dbReference>
<keyword evidence="12" id="KW-0539">Nucleus</keyword>
<dbReference type="Pfam" id="PF23254">
    <property type="entry name" value="KH_PARP14_8"/>
    <property type="match status" value="1"/>
</dbReference>
<dbReference type="GO" id="GO:0045087">
    <property type="term" value="P:innate immune response"/>
    <property type="evidence" value="ECO:0007669"/>
    <property type="project" value="UniProtKB-KW"/>
</dbReference>
<dbReference type="GO" id="GO:0016779">
    <property type="term" value="F:nucleotidyltransferase activity"/>
    <property type="evidence" value="ECO:0007669"/>
    <property type="project" value="UniProtKB-KW"/>
</dbReference>
<keyword evidence="5" id="KW-0328">Glycosyltransferase</keyword>
<organism evidence="16">
    <name type="scientific">Castor canadensis</name>
    <name type="common">American beaver</name>
    <dbReference type="NCBI Taxonomy" id="51338"/>
    <lineage>
        <taxon>Eukaryota</taxon>
        <taxon>Metazoa</taxon>
        <taxon>Chordata</taxon>
        <taxon>Craniata</taxon>
        <taxon>Vertebrata</taxon>
        <taxon>Euteleostomi</taxon>
        <taxon>Mammalia</taxon>
        <taxon>Eutheria</taxon>
        <taxon>Euarchontoglires</taxon>
        <taxon>Glires</taxon>
        <taxon>Rodentia</taxon>
        <taxon>Castorimorpha</taxon>
        <taxon>Castoridae</taxon>
        <taxon>Castor</taxon>
    </lineage>
</organism>
<evidence type="ECO:0000313" key="16">
    <source>
        <dbReference type="EMBL" id="JAV44447.1"/>
    </source>
</evidence>
<comment type="similarity">
    <text evidence="13">Belongs to the ARTD/PARP family.</text>
</comment>
<evidence type="ECO:0000256" key="13">
    <source>
        <dbReference type="ARBA" id="ARBA00024347"/>
    </source>
</evidence>
<dbReference type="CDD" id="cd01439">
    <property type="entry name" value="TCCD_inducible_PARP_like"/>
    <property type="match status" value="1"/>
</dbReference>
<keyword evidence="10" id="KW-0391">Immunity</keyword>
<dbReference type="KEGG" id="ccan:109689238"/>
<keyword evidence="9" id="KW-0013">ADP-ribosylation</keyword>
<feature type="domain" description="Macro" evidence="15">
    <location>
        <begin position="74"/>
        <end position="262"/>
    </location>
</feature>
<dbReference type="PROSITE" id="PS51059">
    <property type="entry name" value="PARP_CATALYTIC"/>
    <property type="match status" value="1"/>
</dbReference>
<reference evidence="16" key="1">
    <citation type="journal article" date="2017" name="G3 (Bethesda)">
        <title>De Novo Genome and Transcriptome Assembly of the Canadian Beaver (Castor canadensis).</title>
        <authorList>
            <person name="Lok S."/>
            <person name="Paton T.A."/>
            <person name="Wang Z."/>
            <person name="Kaur G."/>
            <person name="Walker S."/>
            <person name="Yuen R.K."/>
            <person name="Sung W.W."/>
            <person name="Whitney J."/>
            <person name="Buchanan J.A."/>
            <person name="Trost B."/>
            <person name="Singh N."/>
            <person name="Apresto B."/>
            <person name="Chen N."/>
            <person name="Coole M."/>
            <person name="Dawson T.J."/>
            <person name="Ho K.Y."/>
            <person name="Hu Z."/>
            <person name="Pullenayegum S."/>
            <person name="Samler K."/>
            <person name="Shipstone A."/>
            <person name="Tsoi F."/>
            <person name="Wang T."/>
            <person name="Pereira S.L."/>
            <person name="Rostami P."/>
            <person name="Ryan C.A."/>
            <person name="Tong A.H."/>
            <person name="Ng K."/>
            <person name="Sundaravadanam Y."/>
            <person name="Simpson J.T."/>
            <person name="Lim B.K."/>
            <person name="Engstrom M.D."/>
            <person name="Dutton C.J."/>
            <person name="Kerr K.C."/>
            <person name="Franke M."/>
            <person name="Rapley W."/>
            <person name="Wintle R.F."/>
            <person name="Scherer S.W."/>
        </authorList>
    </citation>
    <scope>NUCLEOTIDE SEQUENCE</scope>
    <source>
        <strain evidence="16">Ward</strain>
        <tissue evidence="16">Leukocyte</tissue>
    </source>
</reference>
<name>A0A250YLF6_CASCN</name>
<proteinExistence type="inferred from homology"/>
<dbReference type="GO" id="GO:0003714">
    <property type="term" value="F:transcription corepressor activity"/>
    <property type="evidence" value="ECO:0007669"/>
    <property type="project" value="TreeGrafter"/>
</dbReference>
<evidence type="ECO:0000256" key="8">
    <source>
        <dbReference type="ARBA" id="ARBA00022737"/>
    </source>
</evidence>
<dbReference type="EMBL" id="GFFW01000341">
    <property type="protein sequence ID" value="JAV44447.1"/>
    <property type="molecule type" value="Transcribed_RNA"/>
</dbReference>